<dbReference type="FunFam" id="3.40.50.300:FF:000008">
    <property type="entry name" value="ATP-dependent RNA helicase RhlB"/>
    <property type="match status" value="1"/>
</dbReference>
<dbReference type="Proteomes" id="UP000093000">
    <property type="component" value="Unassembled WGS sequence"/>
</dbReference>
<feature type="domain" description="Helicase ATP-binding" evidence="15">
    <location>
        <begin position="135"/>
        <end position="311"/>
    </location>
</feature>
<comment type="caution">
    <text evidence="18">The sequence shown here is derived from an EMBL/GenBank/DDBJ whole genome shotgun (WGS) entry which is preliminary data.</text>
</comment>
<dbReference type="EC" id="3.6.4.13" evidence="3"/>
<evidence type="ECO:0000259" key="17">
    <source>
        <dbReference type="PROSITE" id="PS51195"/>
    </source>
</evidence>
<dbReference type="CDD" id="cd00268">
    <property type="entry name" value="DEADc"/>
    <property type="match status" value="1"/>
</dbReference>
<feature type="compositionally biased region" description="Basic and acidic residues" evidence="14">
    <location>
        <begin position="1"/>
        <end position="22"/>
    </location>
</feature>
<keyword evidence="5" id="KW-0698">rRNA processing</keyword>
<feature type="short sequence motif" description="Q motif" evidence="12">
    <location>
        <begin position="106"/>
        <end position="132"/>
    </location>
</feature>
<dbReference type="GO" id="GO:0003676">
    <property type="term" value="F:nucleic acid binding"/>
    <property type="evidence" value="ECO:0007669"/>
    <property type="project" value="InterPro"/>
</dbReference>
<dbReference type="Pfam" id="PF00270">
    <property type="entry name" value="DEAD"/>
    <property type="match status" value="1"/>
</dbReference>
<name>A0A1C7NI85_9FUNG</name>
<dbReference type="EMBL" id="LUGH01000135">
    <property type="protein sequence ID" value="OBZ88728.1"/>
    <property type="molecule type" value="Genomic_DNA"/>
</dbReference>
<dbReference type="GO" id="GO:0030687">
    <property type="term" value="C:preribosome, large subunit precursor"/>
    <property type="evidence" value="ECO:0007669"/>
    <property type="project" value="EnsemblFungi"/>
</dbReference>
<evidence type="ECO:0000256" key="8">
    <source>
        <dbReference type="ARBA" id="ARBA00022806"/>
    </source>
</evidence>
<keyword evidence="19" id="KW-1185">Reference proteome</keyword>
<dbReference type="GO" id="GO:0016787">
    <property type="term" value="F:hydrolase activity"/>
    <property type="evidence" value="ECO:0007669"/>
    <property type="project" value="UniProtKB-KW"/>
</dbReference>
<feature type="compositionally biased region" description="Basic and acidic residues" evidence="14">
    <location>
        <begin position="40"/>
        <end position="56"/>
    </location>
</feature>
<dbReference type="GO" id="GO:0005730">
    <property type="term" value="C:nucleolus"/>
    <property type="evidence" value="ECO:0007669"/>
    <property type="project" value="EnsemblFungi"/>
</dbReference>
<dbReference type="InParanoid" id="A0A1C7NI85"/>
<keyword evidence="4" id="KW-0690">Ribosome biogenesis</keyword>
<dbReference type="SMART" id="SM00490">
    <property type="entry name" value="HELICc"/>
    <property type="match status" value="1"/>
</dbReference>
<dbReference type="InterPro" id="IPR027417">
    <property type="entry name" value="P-loop_NTPase"/>
</dbReference>
<dbReference type="STRING" id="101091.A0A1C7NI85"/>
<dbReference type="InterPro" id="IPR011545">
    <property type="entry name" value="DEAD/DEAH_box_helicase_dom"/>
</dbReference>
<reference evidence="18 19" key="1">
    <citation type="submission" date="2016-03" db="EMBL/GenBank/DDBJ databases">
        <title>Choanephora cucurbitarum.</title>
        <authorList>
            <person name="Min B."/>
            <person name="Park H."/>
            <person name="Park J.-H."/>
            <person name="Shin H.-D."/>
            <person name="Choi I.-G."/>
        </authorList>
    </citation>
    <scope>NUCLEOTIDE SEQUENCE [LARGE SCALE GENOMIC DNA]</scope>
    <source>
        <strain evidence="18 19">KUS-F28377</strain>
    </source>
</reference>
<evidence type="ECO:0000256" key="4">
    <source>
        <dbReference type="ARBA" id="ARBA00022517"/>
    </source>
</evidence>
<gene>
    <name evidence="18" type="primary">dbp3</name>
    <name evidence="18" type="ORF">A0J61_03225</name>
</gene>
<dbReference type="Gene3D" id="3.40.50.300">
    <property type="entry name" value="P-loop containing nucleotide triphosphate hydrolases"/>
    <property type="match status" value="2"/>
</dbReference>
<dbReference type="GO" id="GO:0000464">
    <property type="term" value="P:endonucleolytic cleavage in ITS1 upstream of 5.8S rRNA from tricistronic rRNA transcript (SSU-rRNA, 5.8S rRNA, LSU-rRNA)"/>
    <property type="evidence" value="ECO:0007669"/>
    <property type="project" value="EnsemblFungi"/>
</dbReference>
<dbReference type="PROSITE" id="PS00039">
    <property type="entry name" value="DEAD_ATP_HELICASE"/>
    <property type="match status" value="1"/>
</dbReference>
<evidence type="ECO:0000256" key="5">
    <source>
        <dbReference type="ARBA" id="ARBA00022552"/>
    </source>
</evidence>
<comment type="subcellular location">
    <subcellularLocation>
        <location evidence="1">Nucleus</location>
        <location evidence="1">Nucleolus</location>
    </subcellularLocation>
</comment>
<keyword evidence="8 13" id="KW-0347">Helicase</keyword>
<dbReference type="InterPro" id="IPR014001">
    <property type="entry name" value="Helicase_ATP-bd"/>
</dbReference>
<dbReference type="InterPro" id="IPR014014">
    <property type="entry name" value="RNA_helicase_DEAD_Q_motif"/>
</dbReference>
<keyword evidence="10" id="KW-0539">Nucleus</keyword>
<keyword evidence="7 13" id="KW-0378">Hydrolase</keyword>
<evidence type="ECO:0000259" key="15">
    <source>
        <dbReference type="PROSITE" id="PS51192"/>
    </source>
</evidence>
<feature type="domain" description="Helicase C-terminal" evidence="16">
    <location>
        <begin position="340"/>
        <end position="487"/>
    </location>
</feature>
<dbReference type="Pfam" id="PF00271">
    <property type="entry name" value="Helicase_C"/>
    <property type="match status" value="1"/>
</dbReference>
<proteinExistence type="inferred from homology"/>
<dbReference type="PROSITE" id="PS51195">
    <property type="entry name" value="Q_MOTIF"/>
    <property type="match status" value="1"/>
</dbReference>
<evidence type="ECO:0000256" key="3">
    <source>
        <dbReference type="ARBA" id="ARBA00012552"/>
    </source>
</evidence>
<evidence type="ECO:0000259" key="16">
    <source>
        <dbReference type="PROSITE" id="PS51194"/>
    </source>
</evidence>
<dbReference type="PROSITE" id="PS51192">
    <property type="entry name" value="HELICASE_ATP_BIND_1"/>
    <property type="match status" value="1"/>
</dbReference>
<dbReference type="AlphaFoldDB" id="A0A1C7NI85"/>
<comment type="function">
    <text evidence="11">ATP-dependent RNA helicase required for 60S ribosomal subunit synthesis. Involved in efficient pre-rRNA processing, predominantly at site A3, which is necessary for the normal formation of 25S and 5.8S rRNAs.</text>
</comment>
<evidence type="ECO:0000256" key="12">
    <source>
        <dbReference type="PROSITE-ProRule" id="PRU00552"/>
    </source>
</evidence>
<evidence type="ECO:0000256" key="1">
    <source>
        <dbReference type="ARBA" id="ARBA00004604"/>
    </source>
</evidence>
<evidence type="ECO:0000256" key="10">
    <source>
        <dbReference type="ARBA" id="ARBA00023242"/>
    </source>
</evidence>
<keyword evidence="6 13" id="KW-0547">Nucleotide-binding</keyword>
<dbReference type="GO" id="GO:0005524">
    <property type="term" value="F:ATP binding"/>
    <property type="evidence" value="ECO:0007669"/>
    <property type="project" value="UniProtKB-KW"/>
</dbReference>
<evidence type="ECO:0000313" key="18">
    <source>
        <dbReference type="EMBL" id="OBZ88728.1"/>
    </source>
</evidence>
<feature type="region of interest" description="Disordered" evidence="14">
    <location>
        <begin position="1"/>
        <end position="56"/>
    </location>
</feature>
<evidence type="ECO:0000256" key="6">
    <source>
        <dbReference type="ARBA" id="ARBA00022741"/>
    </source>
</evidence>
<sequence length="518" mass="57981">MSPSKIEKAEKRKREEDVAVSKKDKKLKKEKKKDKKEKKEKKEKVEKKTEQQETPKKVTNKNVEILASYTYQEDSQLTALPQSTIDEYYKKHTIEITGDLKLRPILEFSYAGLPSNMLEVVKNFKNPTPIQASTWPITLSGRDIIGIAETGSGKTLAFTIPGLVHIATQLKKGRKSGKPLMLVVSPTRELAMQSAEQAEAAGKAVGVSSICVYGGVDKQPQRRAFQRGVDIVVATPGRLIDLVNEGACDLSEVSFMVLDEADRMLDDGFENDIRSIMSQTPKDRQTLMFSATWPESIRKLASDFLSNPMRVTIGSPDLAASQNVQQIVKVIQNPRDKERHLLDLLKKVHKSRKNRVLIFALYKKEAIRVERSLEYHGFKVVGIHGDKNQQQRTDALNSFKDGSYPLMIATDVAARGLDIPEVEYVINLTFPLTIESYVHRIGRTGRGGNKGVAYTFFTPEDKAHSGELINVLKQANQEVPEDLMAFGTTVKKKAHSAYGAFFKDTTGEVKKPTKIVFD</sequence>
<dbReference type="CDD" id="cd18787">
    <property type="entry name" value="SF2_C_DEAD"/>
    <property type="match status" value="1"/>
</dbReference>
<protein>
    <recommendedName>
        <fullName evidence="3">RNA helicase</fullName>
        <ecNumber evidence="3">3.6.4.13</ecNumber>
    </recommendedName>
</protein>
<accession>A0A1C7NI85</accession>
<comment type="similarity">
    <text evidence="2">Belongs to the DEAD box helicase family. DDX5/DBP2 subfamily.</text>
</comment>
<dbReference type="PROSITE" id="PS51194">
    <property type="entry name" value="HELICASE_CTER"/>
    <property type="match status" value="1"/>
</dbReference>
<dbReference type="SUPFAM" id="SSF52540">
    <property type="entry name" value="P-loop containing nucleoside triphosphate hydrolases"/>
    <property type="match status" value="1"/>
</dbReference>
<dbReference type="FunCoup" id="A0A1C7NI85">
    <property type="interactions" value="235"/>
</dbReference>
<feature type="domain" description="DEAD-box RNA helicase Q" evidence="17">
    <location>
        <begin position="106"/>
        <end position="132"/>
    </location>
</feature>
<evidence type="ECO:0000256" key="7">
    <source>
        <dbReference type="ARBA" id="ARBA00022801"/>
    </source>
</evidence>
<evidence type="ECO:0000256" key="11">
    <source>
        <dbReference type="ARBA" id="ARBA00037449"/>
    </source>
</evidence>
<dbReference type="SMART" id="SM00487">
    <property type="entry name" value="DEXDc"/>
    <property type="match status" value="1"/>
</dbReference>
<dbReference type="OrthoDB" id="196131at2759"/>
<evidence type="ECO:0000256" key="9">
    <source>
        <dbReference type="ARBA" id="ARBA00022840"/>
    </source>
</evidence>
<dbReference type="GO" id="GO:0003724">
    <property type="term" value="F:RNA helicase activity"/>
    <property type="evidence" value="ECO:0007669"/>
    <property type="project" value="UniProtKB-EC"/>
</dbReference>
<dbReference type="InterPro" id="IPR001650">
    <property type="entry name" value="Helicase_C-like"/>
</dbReference>
<organism evidence="18 19">
    <name type="scientific">Choanephora cucurbitarum</name>
    <dbReference type="NCBI Taxonomy" id="101091"/>
    <lineage>
        <taxon>Eukaryota</taxon>
        <taxon>Fungi</taxon>
        <taxon>Fungi incertae sedis</taxon>
        <taxon>Mucoromycota</taxon>
        <taxon>Mucoromycotina</taxon>
        <taxon>Mucoromycetes</taxon>
        <taxon>Mucorales</taxon>
        <taxon>Mucorineae</taxon>
        <taxon>Choanephoraceae</taxon>
        <taxon>Choanephoroideae</taxon>
        <taxon>Choanephora</taxon>
    </lineage>
</organism>
<evidence type="ECO:0000313" key="19">
    <source>
        <dbReference type="Proteomes" id="UP000093000"/>
    </source>
</evidence>
<evidence type="ECO:0000256" key="14">
    <source>
        <dbReference type="SAM" id="MobiDB-lite"/>
    </source>
</evidence>
<dbReference type="PANTHER" id="PTHR47958">
    <property type="entry name" value="ATP-DEPENDENT RNA HELICASE DBP3"/>
    <property type="match status" value="1"/>
</dbReference>
<evidence type="ECO:0000256" key="2">
    <source>
        <dbReference type="ARBA" id="ARBA00009334"/>
    </source>
</evidence>
<feature type="compositionally biased region" description="Basic residues" evidence="14">
    <location>
        <begin position="23"/>
        <end position="39"/>
    </location>
</feature>
<dbReference type="InterPro" id="IPR044742">
    <property type="entry name" value="DEAD/DEAH_RhlB"/>
</dbReference>
<keyword evidence="9 13" id="KW-0067">ATP-binding</keyword>
<evidence type="ECO:0000256" key="13">
    <source>
        <dbReference type="RuleBase" id="RU000492"/>
    </source>
</evidence>
<dbReference type="InterPro" id="IPR000629">
    <property type="entry name" value="RNA-helicase_DEAD-box_CS"/>
</dbReference>